<dbReference type="PROSITE" id="PS52016">
    <property type="entry name" value="TONB_DEPENDENT_REC_3"/>
    <property type="match status" value="1"/>
</dbReference>
<keyword evidence="2 11" id="KW-0813">Transport</keyword>
<comment type="subcellular location">
    <subcellularLocation>
        <location evidence="1 11">Cell outer membrane</location>
        <topology evidence="1 11">Multi-pass membrane protein</topology>
    </subcellularLocation>
</comment>
<proteinExistence type="inferred from homology"/>
<protein>
    <submittedName>
        <fullName evidence="16">TonB-dependent receptor</fullName>
    </submittedName>
</protein>
<dbReference type="RefSeq" id="WP_187760777.1">
    <property type="nucleotide sequence ID" value="NZ_CP061038.1"/>
</dbReference>
<comment type="similarity">
    <text evidence="11 12">Belongs to the TonB-dependent receptor family.</text>
</comment>
<dbReference type="PANTHER" id="PTHR32552:SF81">
    <property type="entry name" value="TONB-DEPENDENT OUTER MEMBRANE RECEPTOR"/>
    <property type="match status" value="1"/>
</dbReference>
<dbReference type="PANTHER" id="PTHR32552">
    <property type="entry name" value="FERRICHROME IRON RECEPTOR-RELATED"/>
    <property type="match status" value="1"/>
</dbReference>
<dbReference type="AlphaFoldDB" id="A0A7H0LFJ6"/>
<keyword evidence="17" id="KW-1185">Reference proteome</keyword>
<sequence length="765" mass="82618">MTRIFLRLSASLVAMALASTAQAQSAGPNLSDPPADAAQQVDTSEDIIVTGEKVARSLQETKTSVAVITAARIEEENLRSLQEVLQRTANVSTIYGGAGFTIRGIANNGVSSGGDGALSTVYLDGAALPTGTLHGAPTDMWDVAQVEIFRGPQSTLQGLNALAGAVIIRTTDPTMDWSARGRALYTSYDERAFAIAGGGPIIADELAFRVAAEKRDGDGFVHNVTRNAPENPVDALSLRGKLLWTPGALPGFEARLGYTHSERKGGYAFTYTDVTPHMFDDRTASSNAPNASTINADIATLDLSYKLGDRFSLNSVSSFNKIRQFDTYDGDRTAADLTAGNIGFRYRTFTQELRLNYKGERLSGLIGAFYYNRDQIGTQASLTQVQTPTGTIAALLQGNGVDPATAALIAARYTAALPSIPVDYANRTPTRVETMALFADARYELTDRLSALAGARYDRETNRLSSDTRARFAGTLPNPADYGPFAPAFTAINAGVLGLVAQAAGVALPSKRTFNAFLPKLGLEMNWTPTVSTAFVAQRGYRSGGSSSNMARNLTVAYDPEFTWNYELSLRTAWLDGALTINANAFYIDWKDQQTSVNFGLNTYDFNTVNAGKSHLYGFEIEARHRVSRAFDWYASIGHVRTKFDSFRVDVGAVNDLSGMQFPYAPKWTLSGGANVRVGSHIVANVNASHRSGVFTDVGAPQSQYVVGGRTLVNAKLGYQAEHWSLSAYASNLFDEKYFEYGNASQRNGVLGDPQVFGLVFETKW</sequence>
<name>A0A7H0LFJ6_9SPHN</name>
<evidence type="ECO:0000256" key="5">
    <source>
        <dbReference type="ARBA" id="ARBA00022692"/>
    </source>
</evidence>
<evidence type="ECO:0000256" key="2">
    <source>
        <dbReference type="ARBA" id="ARBA00022448"/>
    </source>
</evidence>
<feature type="domain" description="TonB-dependent receptor plug" evidence="15">
    <location>
        <begin position="58"/>
        <end position="165"/>
    </location>
</feature>
<evidence type="ECO:0000256" key="12">
    <source>
        <dbReference type="RuleBase" id="RU003357"/>
    </source>
</evidence>
<evidence type="ECO:0000256" key="7">
    <source>
        <dbReference type="ARBA" id="ARBA00023065"/>
    </source>
</evidence>
<dbReference type="EMBL" id="CP061038">
    <property type="protein sequence ID" value="QNQ08449.1"/>
    <property type="molecule type" value="Genomic_DNA"/>
</dbReference>
<feature type="signal peptide" evidence="13">
    <location>
        <begin position="1"/>
        <end position="23"/>
    </location>
</feature>
<dbReference type="GO" id="GO:0006826">
    <property type="term" value="P:iron ion transport"/>
    <property type="evidence" value="ECO:0007669"/>
    <property type="project" value="UniProtKB-KW"/>
</dbReference>
<keyword evidence="13" id="KW-0732">Signal</keyword>
<keyword evidence="3 11" id="KW-1134">Transmembrane beta strand</keyword>
<keyword evidence="6" id="KW-0408">Iron</keyword>
<keyword evidence="4" id="KW-0410">Iron transport</keyword>
<keyword evidence="7" id="KW-0406">Ion transport</keyword>
<evidence type="ECO:0000256" key="3">
    <source>
        <dbReference type="ARBA" id="ARBA00022452"/>
    </source>
</evidence>
<organism evidence="16 17">
    <name type="scientific">Sphingomonas alpina</name>
    <dbReference type="NCBI Taxonomy" id="653931"/>
    <lineage>
        <taxon>Bacteria</taxon>
        <taxon>Pseudomonadati</taxon>
        <taxon>Pseudomonadota</taxon>
        <taxon>Alphaproteobacteria</taxon>
        <taxon>Sphingomonadales</taxon>
        <taxon>Sphingomonadaceae</taxon>
        <taxon>Sphingomonas</taxon>
    </lineage>
</organism>
<dbReference type="Proteomes" id="UP000516148">
    <property type="component" value="Chromosome"/>
</dbReference>
<dbReference type="KEGG" id="spap:H3Z74_17090"/>
<accession>A0A7H0LFJ6</accession>
<feature type="domain" description="TonB-dependent receptor-like beta-barrel" evidence="14">
    <location>
        <begin position="258"/>
        <end position="733"/>
    </location>
</feature>
<feature type="chain" id="PRO_5028996352" evidence="13">
    <location>
        <begin position="24"/>
        <end position="765"/>
    </location>
</feature>
<evidence type="ECO:0000256" key="10">
    <source>
        <dbReference type="ARBA" id="ARBA00023237"/>
    </source>
</evidence>
<dbReference type="GO" id="GO:0009279">
    <property type="term" value="C:cell outer membrane"/>
    <property type="evidence" value="ECO:0007669"/>
    <property type="project" value="UniProtKB-SubCell"/>
</dbReference>
<evidence type="ECO:0000259" key="15">
    <source>
        <dbReference type="Pfam" id="PF07715"/>
    </source>
</evidence>
<evidence type="ECO:0000256" key="8">
    <source>
        <dbReference type="ARBA" id="ARBA00023077"/>
    </source>
</evidence>
<dbReference type="InterPro" id="IPR000531">
    <property type="entry name" value="Beta-barrel_TonB"/>
</dbReference>
<dbReference type="InterPro" id="IPR039426">
    <property type="entry name" value="TonB-dep_rcpt-like"/>
</dbReference>
<keyword evidence="8 12" id="KW-0798">TonB box</keyword>
<gene>
    <name evidence="16" type="ORF">H3Z74_17090</name>
</gene>
<dbReference type="Pfam" id="PF07715">
    <property type="entry name" value="Plug"/>
    <property type="match status" value="1"/>
</dbReference>
<evidence type="ECO:0000256" key="11">
    <source>
        <dbReference type="PROSITE-ProRule" id="PRU01360"/>
    </source>
</evidence>
<reference evidence="16 17" key="1">
    <citation type="submission" date="2020-09" db="EMBL/GenBank/DDBJ databases">
        <title>Sphingomonas sp., a new species isolated from pork steak.</title>
        <authorList>
            <person name="Heidler von Heilborn D."/>
        </authorList>
    </citation>
    <scope>NUCLEOTIDE SEQUENCE [LARGE SCALE GENOMIC DNA]</scope>
    <source>
        <strain evidence="17">S8-3T</strain>
    </source>
</reference>
<evidence type="ECO:0000259" key="14">
    <source>
        <dbReference type="Pfam" id="PF00593"/>
    </source>
</evidence>
<evidence type="ECO:0000256" key="1">
    <source>
        <dbReference type="ARBA" id="ARBA00004571"/>
    </source>
</evidence>
<dbReference type="InterPro" id="IPR036942">
    <property type="entry name" value="Beta-barrel_TonB_sf"/>
</dbReference>
<evidence type="ECO:0000256" key="6">
    <source>
        <dbReference type="ARBA" id="ARBA00023004"/>
    </source>
</evidence>
<keyword evidence="10 11" id="KW-0998">Cell outer membrane</keyword>
<evidence type="ECO:0000256" key="9">
    <source>
        <dbReference type="ARBA" id="ARBA00023136"/>
    </source>
</evidence>
<dbReference type="Pfam" id="PF00593">
    <property type="entry name" value="TonB_dep_Rec_b-barrel"/>
    <property type="match status" value="1"/>
</dbReference>
<dbReference type="Gene3D" id="2.40.170.20">
    <property type="entry name" value="TonB-dependent receptor, beta-barrel domain"/>
    <property type="match status" value="1"/>
</dbReference>
<dbReference type="InterPro" id="IPR012910">
    <property type="entry name" value="Plug_dom"/>
</dbReference>
<evidence type="ECO:0000313" key="17">
    <source>
        <dbReference type="Proteomes" id="UP000516148"/>
    </source>
</evidence>
<dbReference type="SUPFAM" id="SSF56935">
    <property type="entry name" value="Porins"/>
    <property type="match status" value="1"/>
</dbReference>
<evidence type="ECO:0000313" key="16">
    <source>
        <dbReference type="EMBL" id="QNQ08449.1"/>
    </source>
</evidence>
<keyword evidence="9 11" id="KW-0472">Membrane</keyword>
<keyword evidence="5 11" id="KW-0812">Transmembrane</keyword>
<evidence type="ECO:0000256" key="4">
    <source>
        <dbReference type="ARBA" id="ARBA00022496"/>
    </source>
</evidence>
<evidence type="ECO:0000256" key="13">
    <source>
        <dbReference type="SAM" id="SignalP"/>
    </source>
</evidence>
<keyword evidence="16" id="KW-0675">Receptor</keyword>